<dbReference type="SUPFAM" id="SSF52540">
    <property type="entry name" value="P-loop containing nucleoside triphosphate hydrolases"/>
    <property type="match status" value="1"/>
</dbReference>
<dbReference type="InterPro" id="IPR052754">
    <property type="entry name" value="NTPase_KAP_P-loop"/>
</dbReference>
<dbReference type="EMBL" id="CP008948">
    <property type="protein sequence ID" value="AII10361.1"/>
    <property type="molecule type" value="Genomic_DNA"/>
</dbReference>
<name>A0A076EX35_RHOOP</name>
<feature type="coiled-coil region" evidence="1">
    <location>
        <begin position="381"/>
        <end position="422"/>
    </location>
</feature>
<proteinExistence type="predicted"/>
<feature type="domain" description="KAP NTPase" evidence="2">
    <location>
        <begin position="280"/>
        <end position="422"/>
    </location>
</feature>
<geneLocation type="plasmid" evidence="3 4">
    <name>pPDG1</name>
</geneLocation>
<feature type="domain" description="KAP NTPase" evidence="2">
    <location>
        <begin position="596"/>
        <end position="858"/>
    </location>
</feature>
<organism evidence="3 4">
    <name type="scientific">Rhodococcus opacus</name>
    <name type="common">Nocardia opaca</name>
    <dbReference type="NCBI Taxonomy" id="37919"/>
    <lineage>
        <taxon>Bacteria</taxon>
        <taxon>Bacillati</taxon>
        <taxon>Actinomycetota</taxon>
        <taxon>Actinomycetes</taxon>
        <taxon>Mycobacteriales</taxon>
        <taxon>Nocardiaceae</taxon>
        <taxon>Rhodococcus</taxon>
    </lineage>
</organism>
<dbReference type="PANTHER" id="PTHR22674:SF6">
    <property type="entry name" value="NTPASE KAP FAMILY P-LOOP DOMAIN-CONTAINING PROTEIN 1"/>
    <property type="match status" value="1"/>
</dbReference>
<dbReference type="Gene3D" id="3.40.50.300">
    <property type="entry name" value="P-loop containing nucleotide triphosphate hydrolases"/>
    <property type="match status" value="1"/>
</dbReference>
<accession>A0A076EX35</accession>
<protein>
    <recommendedName>
        <fullName evidence="2">KAP NTPase domain-containing protein</fullName>
    </recommendedName>
</protein>
<evidence type="ECO:0000259" key="2">
    <source>
        <dbReference type="Pfam" id="PF07693"/>
    </source>
</evidence>
<evidence type="ECO:0000313" key="3">
    <source>
        <dbReference type="EMBL" id="AII10361.1"/>
    </source>
</evidence>
<dbReference type="Gene3D" id="1.25.40.10">
    <property type="entry name" value="Tetratricopeptide repeat domain"/>
    <property type="match status" value="1"/>
</dbReference>
<evidence type="ECO:0000313" key="4">
    <source>
        <dbReference type="Proteomes" id="UP000028488"/>
    </source>
</evidence>
<dbReference type="InterPro" id="IPR011646">
    <property type="entry name" value="KAP_P-loop"/>
</dbReference>
<gene>
    <name evidence="3" type="ORF">EP51_39270</name>
</gene>
<dbReference type="PANTHER" id="PTHR22674">
    <property type="entry name" value="NTPASE, KAP FAMILY P-LOOP DOMAIN-CONTAINING 1"/>
    <property type="match status" value="1"/>
</dbReference>
<dbReference type="SUPFAM" id="SSF81901">
    <property type="entry name" value="HCP-like"/>
    <property type="match status" value="1"/>
</dbReference>
<dbReference type="InterPro" id="IPR011990">
    <property type="entry name" value="TPR-like_helical_dom_sf"/>
</dbReference>
<reference evidence="3 4" key="1">
    <citation type="submission" date="2014-07" db="EMBL/GenBank/DDBJ databases">
        <title>Genome Sequence of Rhodococcus opacus Strain R7, a Biodegrader of Mono- and Polycyclic Aromatic Hydrocarbons.</title>
        <authorList>
            <person name="Di Gennaro P."/>
            <person name="Zampolli J."/>
            <person name="Presti I."/>
            <person name="Cappelletti M."/>
            <person name="D'Ursi P."/>
            <person name="Orro A."/>
            <person name="Mezzelani A."/>
            <person name="Milanesi L."/>
        </authorList>
    </citation>
    <scope>NUCLEOTIDE SEQUENCE [LARGE SCALE GENOMIC DNA]</scope>
    <source>
        <strain evidence="3 4">R7</strain>
        <plasmid evidence="3">pPDG1</plasmid>
    </source>
</reference>
<keyword evidence="3" id="KW-0614">Plasmid</keyword>
<dbReference type="Pfam" id="PF07693">
    <property type="entry name" value="KAP_NTPase"/>
    <property type="match status" value="2"/>
</dbReference>
<sequence>MYDPDVGDPEVGLVLAEVLELQGNNQSAIHVLRAITDPRAPLQLARLLEKHGELAEAEGLLETEFELGNLSAGLPLAGLIERRRGDLTAAAQILERAFLQGDRDATKPLAEIYERQGDLSNAAETLERAFRQGDLEAGIDLASIYERQDNPERARTVLQQLLERGRFSVAPRFLDLVQGSELTSAQTAETIAWLRNLLEKQFLDGDKEAGFALTDILRRLGETSLADEIESQASADDEEIHEIPGATIPIPDHAETRLVVPAVTRDLIDDVDQLGIDKDARALAALISSRQLKPPLAVGLYGEWGSGKSFFMKRIEASITDLQAGDSSRDQFHGRVDHVWFNAWHYARGDIWASLLEHIFHKLSPRQSQREKLITEAFEHVTGMQQVAEQAEDDVAEAQARAKSLTEAVTEAEKQYNAAIKKVSDKAITSIWSSIAPDDLADPHLKSQLETVARSLGAEAALNSAQDLATAADEVLALGAKARNLATVGGLKSSPLARTIYVAVVVALLGVGAAVAFDDLGDPVTAALLQLGTVGGAAAAWLQRQTAVAREVLEPALRVKKKADRRLDDERRKLDVELDSVKQEAAAAAVVLAAAKERKDNAKADLAAAVQAKQDLTGDQLLTRYLAERAGSGDYDRYLGVVGLAYRDLSDLSEFLSEETDDRSERGTRRIVLYIDDLDRCAPETVVNVLDAVHLLLALPLFAVVVGVDPRWLAASLHSRHADLLGADVATTAADYLEKIFHLSYTLPPMSAQGSVALLQSSVNFIDRRELAQQDSIRQNRPPGLRITAEDSMSAVENAEVIIQPSEDTASSDLIRRGLTEGLTLSGTDLDVISRLAPLVATSPRRAKRFMSAYLVIRARVLSDPEWKAQMNRDDSGSYSLAILVGLLLGLPKTMYRIISSQSESSDSLRVWAEQLGSPGPTTADATCIDSAAFDFLEKERLSKFLAQSGSLADVRMNDLLKWLPVVKPYSGLQAVFHAMTDHNPISENTSDE</sequence>
<dbReference type="AlphaFoldDB" id="A0A076EX35"/>
<keyword evidence="1" id="KW-0175">Coiled coil</keyword>
<dbReference type="InterPro" id="IPR027417">
    <property type="entry name" value="P-loop_NTPase"/>
</dbReference>
<evidence type="ECO:0000256" key="1">
    <source>
        <dbReference type="SAM" id="Coils"/>
    </source>
</evidence>
<dbReference type="Proteomes" id="UP000028488">
    <property type="component" value="Plasmid pPDG1"/>
</dbReference>